<dbReference type="InterPro" id="IPR027417">
    <property type="entry name" value="P-loop_NTPase"/>
</dbReference>
<dbReference type="GO" id="GO:0003824">
    <property type="term" value="F:catalytic activity"/>
    <property type="evidence" value="ECO:0007669"/>
    <property type="project" value="InterPro"/>
</dbReference>
<dbReference type="NCBIfam" id="TIGR00313">
    <property type="entry name" value="cobQ"/>
    <property type="match status" value="1"/>
</dbReference>
<evidence type="ECO:0000256" key="3">
    <source>
        <dbReference type="ARBA" id="ARBA00022962"/>
    </source>
</evidence>
<dbReference type="PATRIC" id="fig|1227739.3.peg.263"/>
<dbReference type="PANTHER" id="PTHR21343:SF1">
    <property type="entry name" value="COBYRIC ACID SYNTHASE"/>
    <property type="match status" value="1"/>
</dbReference>
<keyword evidence="8" id="KW-1185">Reference proteome</keyword>
<dbReference type="eggNOG" id="COG1492">
    <property type="taxonomic scope" value="Bacteria"/>
</dbReference>
<reference evidence="7 8" key="1">
    <citation type="submission" date="2014-01" db="EMBL/GenBank/DDBJ databases">
        <title>Complete sequence of plasmid1 of ionizing-radiation resistance bacterium Hymenobacter swuensis DY53.</title>
        <authorList>
            <person name="Jung J.-H."/>
            <person name="Jeong S.-W."/>
            <person name="Joe M.-H."/>
            <person name="Cho y.-j."/>
            <person name="Kim M.-K."/>
            <person name="Lim S.-Y."/>
        </authorList>
    </citation>
    <scope>NUCLEOTIDE SEQUENCE [LARGE SCALE GENOMIC DNA]</scope>
    <source>
        <strain evidence="7 8">DY53</strain>
        <plasmid evidence="7 8">pHsw1</plasmid>
    </source>
</reference>
<feature type="domain" description="CobB/CobQ-like glutamine amidotransferase" evidence="6">
    <location>
        <begin position="256"/>
        <end position="439"/>
    </location>
</feature>
<comment type="function">
    <text evidence="4">Catalyzes amidations at positions B, D, E, and G on adenosylcobyrinic A,C-diamide. NH(2) groups are provided by glutamine, and one molecule of ATP is hydrogenolyzed for each amidation.</text>
</comment>
<evidence type="ECO:0000259" key="6">
    <source>
        <dbReference type="Pfam" id="PF07685"/>
    </source>
</evidence>
<dbReference type="EMBL" id="CP007144">
    <property type="protein sequence ID" value="AHJ95578.1"/>
    <property type="molecule type" value="Genomic_DNA"/>
</dbReference>
<organism evidence="7 8">
    <name type="scientific">Hymenobacter swuensis DY53</name>
    <dbReference type="NCBI Taxonomy" id="1227739"/>
    <lineage>
        <taxon>Bacteria</taxon>
        <taxon>Pseudomonadati</taxon>
        <taxon>Bacteroidota</taxon>
        <taxon>Cytophagia</taxon>
        <taxon>Cytophagales</taxon>
        <taxon>Hymenobacteraceae</taxon>
        <taxon>Hymenobacter</taxon>
    </lineage>
</organism>
<keyword evidence="7" id="KW-0614">Plasmid</keyword>
<comment type="similarity">
    <text evidence="4">Belongs to the CobB/CobQ family. CobQ subfamily.</text>
</comment>
<proteinExistence type="inferred from homology"/>
<dbReference type="Pfam" id="PF07685">
    <property type="entry name" value="GATase_3"/>
    <property type="match status" value="1"/>
</dbReference>
<gene>
    <name evidence="4" type="primary">cobQ</name>
    <name evidence="7" type="ORF">Hsw_PA0245</name>
</gene>
<dbReference type="AlphaFoldDB" id="W8ESS9"/>
<dbReference type="SUPFAM" id="SSF52540">
    <property type="entry name" value="P-loop containing nucleoside triphosphate hydrolases"/>
    <property type="match status" value="1"/>
</dbReference>
<dbReference type="KEGG" id="hsw:Hsw_PA0245"/>
<evidence type="ECO:0000256" key="2">
    <source>
        <dbReference type="ARBA" id="ARBA00022573"/>
    </source>
</evidence>
<dbReference type="HOGENOM" id="CLU_019250_2_2_10"/>
<protein>
    <recommendedName>
        <fullName evidence="4">Cobyric acid synthase</fullName>
    </recommendedName>
</protein>
<dbReference type="InterPro" id="IPR029062">
    <property type="entry name" value="Class_I_gatase-like"/>
</dbReference>
<dbReference type="InterPro" id="IPR004459">
    <property type="entry name" value="CobQ_synth"/>
</dbReference>
<evidence type="ECO:0000313" key="8">
    <source>
        <dbReference type="Proteomes" id="UP000019423"/>
    </source>
</evidence>
<dbReference type="PANTHER" id="PTHR21343">
    <property type="entry name" value="DETHIOBIOTIN SYNTHETASE"/>
    <property type="match status" value="1"/>
</dbReference>
<dbReference type="SUPFAM" id="SSF52317">
    <property type="entry name" value="Class I glutamine amidotransferase-like"/>
    <property type="match status" value="1"/>
</dbReference>
<dbReference type="GO" id="GO:0015420">
    <property type="term" value="F:ABC-type vitamin B12 transporter activity"/>
    <property type="evidence" value="ECO:0007669"/>
    <property type="project" value="UniProtKB-UniRule"/>
</dbReference>
<dbReference type="Gene3D" id="3.40.50.300">
    <property type="entry name" value="P-loop containing nucleotide triphosphate hydrolases"/>
    <property type="match status" value="1"/>
</dbReference>
<dbReference type="Proteomes" id="UP000019423">
    <property type="component" value="Plasmid pHsw1"/>
</dbReference>
<dbReference type="InterPro" id="IPR033949">
    <property type="entry name" value="CobQ_GATase1"/>
</dbReference>
<dbReference type="CDD" id="cd05389">
    <property type="entry name" value="CobQ_N"/>
    <property type="match status" value="1"/>
</dbReference>
<evidence type="ECO:0000313" key="7">
    <source>
        <dbReference type="EMBL" id="AHJ95578.1"/>
    </source>
</evidence>
<feature type="active site" evidence="4">
    <location>
        <position position="433"/>
    </location>
</feature>
<dbReference type="InterPro" id="IPR047045">
    <property type="entry name" value="CobQ_N"/>
</dbReference>
<evidence type="ECO:0000259" key="5">
    <source>
        <dbReference type="Pfam" id="PF01656"/>
    </source>
</evidence>
<dbReference type="GO" id="GO:0009236">
    <property type="term" value="P:cobalamin biosynthetic process"/>
    <property type="evidence" value="ECO:0007669"/>
    <property type="project" value="UniProtKB-UniRule"/>
</dbReference>
<name>W8ESS9_9BACT</name>
<feature type="domain" description="CobQ/CobB/MinD/ParA nucleotide binding" evidence="5">
    <location>
        <begin position="5"/>
        <end position="232"/>
    </location>
</feature>
<dbReference type="NCBIfam" id="NF001989">
    <property type="entry name" value="PRK00784.1"/>
    <property type="match status" value="1"/>
</dbReference>
<dbReference type="InterPro" id="IPR011698">
    <property type="entry name" value="GATase_3"/>
</dbReference>
<dbReference type="Pfam" id="PF01656">
    <property type="entry name" value="CbiA"/>
    <property type="match status" value="1"/>
</dbReference>
<dbReference type="Gene3D" id="3.40.50.880">
    <property type="match status" value="1"/>
</dbReference>
<evidence type="ECO:0000256" key="4">
    <source>
        <dbReference type="HAMAP-Rule" id="MF_00028"/>
    </source>
</evidence>
<dbReference type="CDD" id="cd01750">
    <property type="entry name" value="GATase1_CobQ"/>
    <property type="match status" value="1"/>
</dbReference>
<sequence>MLRSIMFVGTASDVGKSVITAGFCRIFRQDGYQPAPFKAQNMSLNSYATPEGLEIGRAQAVQAEAAGIACHVDMNPVLLKPTSDQASQVVLNGRPIGTQTAHEYFQVNDRHALFVAATQAYDRLAARFSPVVLEGAGSISELNLKRRDITNLRMAQHAGAATYLIADIDKGGVFGSVYGTLALLDPAEKACIKGILINKFRGDARLFADGRQQLEDLTGVPVVGVLPYFRDIFVEEEDSVVLAYKQRRAGPDRRVRVAVVLLGRMSNFTDFDALNHDARTDVFFTHDAAEISAADIIILPGSKNTIDDLLALTRSGLAAAIVAAHRAGKTVVGICGGYQMLGRSVEDPTGVESPVPAAAGLGLLPVRTVLQGEKTTRQRQFTFRNGPQAACRGYEIHMGQTTPDGPPQPVATLDDGTPDGYFAGPRCWGTYLHGILDNPTVIDALLAPFTQQESSAPVDFAAFKNEQYDRLAALIRANVNMEQIYAALRS</sequence>
<dbReference type="RefSeq" id="WP_044000473.1">
    <property type="nucleotide sequence ID" value="NZ_CP007144.1"/>
</dbReference>
<keyword evidence="3 4" id="KW-0315">Glutamine amidotransferase</keyword>
<dbReference type="InterPro" id="IPR002586">
    <property type="entry name" value="CobQ/CobB/MinD/ParA_Nub-bd_dom"/>
</dbReference>
<feature type="active site" description="Nucleophile" evidence="4">
    <location>
        <position position="335"/>
    </location>
</feature>
<dbReference type="PROSITE" id="PS51274">
    <property type="entry name" value="GATASE_COBBQ"/>
    <property type="match status" value="1"/>
</dbReference>
<dbReference type="UniPathway" id="UPA00148"/>
<accession>W8ESS9</accession>
<geneLocation type="plasmid" evidence="7 8">
    <name>pHsw1</name>
</geneLocation>
<evidence type="ECO:0000256" key="1">
    <source>
        <dbReference type="ARBA" id="ARBA00004953"/>
    </source>
</evidence>
<comment type="pathway">
    <text evidence="1 4">Cofactor biosynthesis; adenosylcobalamin biosynthesis.</text>
</comment>
<keyword evidence="2 4" id="KW-0169">Cobalamin biosynthesis</keyword>
<dbReference type="HAMAP" id="MF_00028">
    <property type="entry name" value="CobQ"/>
    <property type="match status" value="1"/>
</dbReference>